<dbReference type="GO" id="GO:0106050">
    <property type="term" value="F:tRNA 2'-O-methyltransferase activity"/>
    <property type="evidence" value="ECO:0007669"/>
    <property type="project" value="UniProtKB-UniRule"/>
</dbReference>
<keyword evidence="4" id="KW-0819">tRNA processing</keyword>
<feature type="domain" description="CHHC U11-48K-type" evidence="6">
    <location>
        <begin position="132"/>
        <end position="159"/>
    </location>
</feature>
<dbReference type="Pfam" id="PF05253">
    <property type="entry name" value="zf-U11-48K"/>
    <property type="match status" value="1"/>
</dbReference>
<dbReference type="OrthoDB" id="258806at2759"/>
<proteinExistence type="inferred from homology"/>
<keyword evidence="2 4" id="KW-0863">Zinc-finger</keyword>
<dbReference type="InterPro" id="IPR022776">
    <property type="entry name" value="TRM13/UPF0224_CHHC_Znf_dom"/>
</dbReference>
<comment type="catalytic activity">
    <reaction evidence="4">
        <text>cytidine(4) in tRNA(Pro) + S-adenosyl-L-methionine = 2'-O-methylcytidine(4) in tRNA(Pro) + S-adenosyl-L-homocysteine + H(+)</text>
        <dbReference type="Rhea" id="RHEA:32767"/>
        <dbReference type="Rhea" id="RHEA-COMP:10397"/>
        <dbReference type="Rhea" id="RHEA-COMP:10398"/>
        <dbReference type="ChEBI" id="CHEBI:15378"/>
        <dbReference type="ChEBI" id="CHEBI:57856"/>
        <dbReference type="ChEBI" id="CHEBI:59789"/>
        <dbReference type="ChEBI" id="CHEBI:74495"/>
        <dbReference type="ChEBI" id="CHEBI:82748"/>
        <dbReference type="EC" id="2.1.1.225"/>
    </reaction>
</comment>
<keyword evidence="4" id="KW-0489">Methyltransferase</keyword>
<reference evidence="7" key="1">
    <citation type="submission" date="2013-10" db="EMBL/GenBank/DDBJ databases">
        <title>Genomic analysis of the causative agents of coccidiosis in chickens.</title>
        <authorList>
            <person name="Reid A.J."/>
            <person name="Blake D."/>
            <person name="Billington K."/>
            <person name="Browne H."/>
            <person name="Dunn M."/>
            <person name="Hung S."/>
            <person name="Kawahara F."/>
            <person name="Miranda-Saavedra D."/>
            <person name="Mourier T."/>
            <person name="Nagra H."/>
            <person name="Otto T.D."/>
            <person name="Rawlings N."/>
            <person name="Sanchez A."/>
            <person name="Sanders M."/>
            <person name="Subramaniam C."/>
            <person name="Tay Y."/>
            <person name="Dear P."/>
            <person name="Doerig C."/>
            <person name="Gruber A."/>
            <person name="Parkinson J."/>
            <person name="Shirley M."/>
            <person name="Wan K.L."/>
            <person name="Berriman M."/>
            <person name="Tomley F."/>
            <person name="Pain A."/>
        </authorList>
    </citation>
    <scope>NUCLEOTIDE SEQUENCE [LARGE SCALE GENOMIC DNA]</scope>
    <source>
        <strain evidence="7">Houghton</strain>
    </source>
</reference>
<feature type="region of interest" description="Disordered" evidence="5">
    <location>
        <begin position="180"/>
        <end position="207"/>
    </location>
</feature>
<dbReference type="Proteomes" id="UP000030754">
    <property type="component" value="Unassembled WGS sequence"/>
</dbReference>
<dbReference type="EC" id="2.1.1.225" evidence="4"/>
<reference evidence="7" key="2">
    <citation type="submission" date="2013-10" db="EMBL/GenBank/DDBJ databases">
        <authorList>
            <person name="Aslett M."/>
        </authorList>
    </citation>
    <scope>NUCLEOTIDE SEQUENCE [LARGE SCALE GENOMIC DNA]</scope>
    <source>
        <strain evidence="7">Houghton</strain>
    </source>
</reference>
<evidence type="ECO:0000256" key="4">
    <source>
        <dbReference type="RuleBase" id="RU367103"/>
    </source>
</evidence>
<keyword evidence="4" id="KW-0808">Transferase</keyword>
<dbReference type="PROSITE" id="PS51800">
    <property type="entry name" value="ZF_CHHC_U11_48K"/>
    <property type="match status" value="1"/>
</dbReference>
<evidence type="ECO:0000259" key="6">
    <source>
        <dbReference type="PROSITE" id="PS51800"/>
    </source>
</evidence>
<name>U6N0Y9_9EIME</name>
<evidence type="ECO:0000256" key="1">
    <source>
        <dbReference type="ARBA" id="ARBA00022723"/>
    </source>
</evidence>
<dbReference type="EMBL" id="HG724583">
    <property type="protein sequence ID" value="CDJ67580.1"/>
    <property type="molecule type" value="Genomic_DNA"/>
</dbReference>
<feature type="region of interest" description="Disordered" evidence="5">
    <location>
        <begin position="35"/>
        <end position="74"/>
    </location>
</feature>
<dbReference type="VEuPathDB" id="ToxoDB:ENH_00039580"/>
<keyword evidence="1 4" id="KW-0479">Metal-binding</keyword>
<comment type="similarity">
    <text evidence="4">Belongs to the methyltransferase TRM13 family.</text>
</comment>
<evidence type="ECO:0000256" key="3">
    <source>
        <dbReference type="ARBA" id="ARBA00022833"/>
    </source>
</evidence>
<feature type="region of interest" description="Disordered" evidence="5">
    <location>
        <begin position="86"/>
        <end position="133"/>
    </location>
</feature>
<comment type="function">
    <text evidence="4">tRNA methylase which 2'-O-methylates cytidine(4) in tRNA(Pro) and tRNA(Gly)(GCC), and adenosine(4) in tRNA(His).</text>
</comment>
<protein>
    <recommendedName>
        <fullName evidence="4">tRNA:m(4)X modification enzyme TRM13</fullName>
        <ecNumber evidence="4">2.1.1.225</ecNumber>
    </recommendedName>
</protein>
<dbReference type="InterPro" id="IPR039044">
    <property type="entry name" value="Trm13"/>
</dbReference>
<dbReference type="AlphaFoldDB" id="U6N0Y9"/>
<evidence type="ECO:0000256" key="2">
    <source>
        <dbReference type="ARBA" id="ARBA00022771"/>
    </source>
</evidence>
<dbReference type="PANTHER" id="PTHR12998:SF0">
    <property type="entry name" value="TRNA:M(4)X MODIFICATION ENZYME TRM13 HOMOLOG"/>
    <property type="match status" value="1"/>
</dbReference>
<comment type="catalytic activity">
    <reaction evidence="4">
        <text>cytidine(4) in tRNA(Gly)(GCC) + S-adenosyl-L-methionine = 2'-O-methylcytidine(4) in tRNA(Gly)(GCC) + S-adenosyl-L-homocysteine + H(+)</text>
        <dbReference type="Rhea" id="RHEA:43192"/>
        <dbReference type="Rhea" id="RHEA-COMP:10399"/>
        <dbReference type="Rhea" id="RHEA-COMP:10400"/>
        <dbReference type="ChEBI" id="CHEBI:15378"/>
        <dbReference type="ChEBI" id="CHEBI:57856"/>
        <dbReference type="ChEBI" id="CHEBI:59789"/>
        <dbReference type="ChEBI" id="CHEBI:74495"/>
        <dbReference type="ChEBI" id="CHEBI:82748"/>
        <dbReference type="EC" id="2.1.1.225"/>
    </reaction>
</comment>
<feature type="region of interest" description="Disordered" evidence="5">
    <location>
        <begin position="586"/>
        <end position="613"/>
    </location>
</feature>
<keyword evidence="3 4" id="KW-0862">Zinc</keyword>
<keyword evidence="4" id="KW-0949">S-adenosyl-L-methionine</keyword>
<comment type="catalytic activity">
    <reaction evidence="4">
        <text>adenosine(4) in tRNA(His) + S-adenosyl-L-methionine = 2'-O-methyladenosine(4) in tRNA(His) + S-adenosyl-L-homocysteine + H(+)</text>
        <dbReference type="Rhea" id="RHEA:43196"/>
        <dbReference type="Rhea" id="RHEA-COMP:10401"/>
        <dbReference type="Rhea" id="RHEA-COMP:10402"/>
        <dbReference type="ChEBI" id="CHEBI:15378"/>
        <dbReference type="ChEBI" id="CHEBI:57856"/>
        <dbReference type="ChEBI" id="CHEBI:59789"/>
        <dbReference type="ChEBI" id="CHEBI:74411"/>
        <dbReference type="ChEBI" id="CHEBI:74477"/>
        <dbReference type="EC" id="2.1.1.225"/>
    </reaction>
</comment>
<evidence type="ECO:0000313" key="8">
    <source>
        <dbReference type="Proteomes" id="UP000030754"/>
    </source>
</evidence>
<evidence type="ECO:0000256" key="5">
    <source>
        <dbReference type="SAM" id="MobiDB-lite"/>
    </source>
</evidence>
<dbReference type="GeneID" id="25474116"/>
<evidence type="ECO:0000313" key="7">
    <source>
        <dbReference type="EMBL" id="CDJ67580.1"/>
    </source>
</evidence>
<dbReference type="PANTHER" id="PTHR12998">
    <property type="entry name" value="TRNA:M(4)X MODIFICATION ENZYME TRM13 HOMOLOG"/>
    <property type="match status" value="1"/>
</dbReference>
<keyword evidence="8" id="KW-1185">Reference proteome</keyword>
<organism evidence="7 8">
    <name type="scientific">Eimeria necatrix</name>
    <dbReference type="NCBI Taxonomy" id="51315"/>
    <lineage>
        <taxon>Eukaryota</taxon>
        <taxon>Sar</taxon>
        <taxon>Alveolata</taxon>
        <taxon>Apicomplexa</taxon>
        <taxon>Conoidasida</taxon>
        <taxon>Coccidia</taxon>
        <taxon>Eucoccidiorida</taxon>
        <taxon>Eimeriorina</taxon>
        <taxon>Eimeriidae</taxon>
        <taxon>Eimeria</taxon>
    </lineage>
</organism>
<dbReference type="RefSeq" id="XP_013436047.1">
    <property type="nucleotide sequence ID" value="XM_013580593.1"/>
</dbReference>
<dbReference type="GO" id="GO:0008270">
    <property type="term" value="F:zinc ion binding"/>
    <property type="evidence" value="ECO:0007669"/>
    <property type="project" value="UniProtKB-KW"/>
</dbReference>
<dbReference type="GO" id="GO:0030488">
    <property type="term" value="P:tRNA methylation"/>
    <property type="evidence" value="ECO:0007669"/>
    <property type="project" value="InterPro"/>
</dbReference>
<feature type="compositionally biased region" description="Basic and acidic residues" evidence="5">
    <location>
        <begin position="180"/>
        <end position="192"/>
    </location>
</feature>
<sequence>MVLTADEESPTIHAEVRLRESGSGDFVAVGLRAHAAGSGEDMGNPVKKPKPAAVEPSSSTCSVPGDASRSHQSERLTLSRMAAGAMPQIESESASEEAASEQSRDSVATMGVGYDGESQNRNRISSGRHGKRIPCPMDAAHSIYALRLQAHLKKCTKTRDIAFSHCLPFMQPGVNLPLQQRHDREKQEERQQHQQQHAASAKAKDAQPLLTQELEAKITRAYREAIQYLNTPHSPEKLATDAETAEAAATALDPWEATVHLPASEFISECCSVTPKEREGSRDREAVLLLRAAVDACKVPLASGVAAAEEPSTAAFEAEVQGVLLLPQQDRLNALLELLKHFQKRLNRHQKQHFQLLALCLYNNYLEPRNCDKTLLVELGAGKGDLTRWFSCWSAVSVAADSGTESVVSEAHANTHECNDKSALTLKYRGLRCIAVDREARRYCKEAKDKTFRNPNSTRPVHPAAIAAAERRLSAVDGAETAKPAERSSTAGSFVCEGNSLKEATETVRRGELTRVVADDGPPADSAAAAAAFPSAVGCACAERHSNANECSVPAPLPVPPVRLRMDIADFSLVALVDYITGRGQRLQEDPDDKKDTNAVKDEDRIENSAQDDDRLKVTKAQEARTKEFVSASKRGPKPCFLCSTEDGSVDDFFTLAQTLGEGGGPDMQKIDETLREHFRDSGISTVVGVAKHLCGGGSDVALRCVVIKSIEFMSSDAVNAKL</sequence>
<accession>U6N0Y9</accession>
<gene>
    <name evidence="7" type="ORF">ENH_00039580</name>
</gene>